<dbReference type="InterPro" id="IPR049062">
    <property type="entry name" value="NAD_Glu_DH_ACT2"/>
</dbReference>
<keyword evidence="8" id="KW-1185">Reference proteome</keyword>
<feature type="domain" description="NAD-glutamate dehydrogenase N-terminal ACT1" evidence="4">
    <location>
        <begin position="32"/>
        <end position="169"/>
    </location>
</feature>
<organism evidence="7 8">
    <name type="scientific">Gilvimarinus gilvus</name>
    <dbReference type="NCBI Taxonomy" id="3058038"/>
    <lineage>
        <taxon>Bacteria</taxon>
        <taxon>Pseudomonadati</taxon>
        <taxon>Pseudomonadota</taxon>
        <taxon>Gammaproteobacteria</taxon>
        <taxon>Cellvibrionales</taxon>
        <taxon>Cellvibrionaceae</taxon>
        <taxon>Gilvimarinus</taxon>
    </lineage>
</organism>
<sequence length="1600" mass="179708">MEKPVFKLDVDYIAEQVAAAEPSSDAPLSEEFVRLFFHHFPFEDLVDRPLGDIAGCLRWLWGMIKDNTQHLPLVQVVNPGVDSLGWSSPFTVIAVRQADMPFLVDSIRIELANRNIPIYSIKSTPYLPVRKDGDLVSIEGISKRNNHAEALIYMEVGRLGDARKLREISLALTEVLEQIDKVVTGFPALRQAMLDCAQRLGSTKSSVECIDVDEAREFLNWLADDHFTFLGYSEFNLESRQGKEVLVENRDKRLGLFDSGGKIKIKVLDDAHPGVARFYLSPSSVAFSKSPQRSRIHRSAYPDYVVVKRYDDAGKVIGECRFLGLYTSSVYSESPASIPLIREKVAYLYERMGLTPWSHEGKAMEQVVETFPRDELFQSSAAELYDVVRGILEINERYKVRLFLRKDRFGKFVSCLVYVPRELFSTQVRQRMQTYIGKQVGALDEEFNTFFSESLLARVHFVFRVGVNVPSDVEPVFLEREVEAMVRSWQDKLLVELRREYDEEQSRHLVNSYADTFGPAYQESFSEIDACKDIAILEQMSKTPLWMDISVDQTSGRLRLKLYNLAEPLALSDIIPLLENFGLRVLSEYPYKLISKNDEVVWLHDFILQPAMLDDLPNDDVQDALKQAFFAIWEGYSESDIFGRLTLSAGIGWRDVITLRAYANYMQQILFGYSFEYVAEALINQSHLAQKLVELFHLRFSPEKANQVLESQCIKDIEGELESVQSLSEDKIIRQYLNLMKATVRTNYFKADINEYLALKLMPRSLSGIPEPKPMFEMYVYSNRFEGVHLRGGKVARGGLRWSDRPQDYRTEVLGLVKAQQVKNAVIVPNGAKGGFVCKQAANLSREEKFAEGKQCYRLFIDALLSVADNVENDEIVSPVHVLSKDDNDPYLVVAADKGTATFSDIANDVALKAGFWLGDAFASGGSQGYDHKAMGITAKGAWVCVQRHFKEQGIDVQNDPITVVGVGDMAGDVFGNGMLCSESIKLVAAFNHLHIFIDPNPDQAKSFAERKRLFSTPGAQWSDYSAGLISQGGGVYERSAKSITLSSEAKSALGINETKLAPAELIHLLLMAPVDLIWNGGIGTYVKASTENHAQVGDKANDMLRVNGQDLRCKVFGEGGNLGMTQMGRVEFCLNGGACNTDFIDNSAGVDCSDHEVNVKIALSQLVKNEELTADQRNALLVEMTDEVSADVLHNNYRQSQALSLASRDNHLRIAETLRFIHSLESSGRLNRTLEFLPDDEQILERQVQGTGLTRPELSVLLSYAKVGLKEDLAKEEISGDVELSELCLLAFPETMRARYPDVLRKHALRKEIIATQLANDIVNTQGCTFVQRMQDAAGVSVVTVAKAYYLAKRVGNIASLWSAIEALSFSVEEGLQQELMQHLMRRVRRMTRWFLRNRRGELDLSLELNRFCEPLEDIQQVFAENLSGQSVQDWHSHLQVFVEQGVPEQLCQKVVSPGYLYSGLGVVDVSVQTGVSVMTVAKLYAGLVNRLNLSGFAVQLSDARVENYWQAMAREAYMDDLESQVRSITQSLSAGLVSKTIDDTIETWAQEQSLLLNRWLSMVNQAQTTTTTDYAMFSVALRELLDLAQVTRHAQVTS</sequence>
<dbReference type="RefSeq" id="WP_302721982.1">
    <property type="nucleotide sequence ID" value="NZ_JAULRU010000418.1"/>
</dbReference>
<dbReference type="Gene3D" id="3.40.50.720">
    <property type="entry name" value="NAD(P)-binding Rossmann-like Domain"/>
    <property type="match status" value="1"/>
</dbReference>
<accession>A0ABU4RX14</accession>
<dbReference type="Pfam" id="PF21073">
    <property type="entry name" value="GDH_HM1"/>
    <property type="match status" value="1"/>
</dbReference>
<dbReference type="PANTHER" id="PTHR43403:SF1">
    <property type="entry name" value="NAD-SPECIFIC GLUTAMATE DEHYDROGENASE"/>
    <property type="match status" value="1"/>
</dbReference>
<evidence type="ECO:0000256" key="1">
    <source>
        <dbReference type="ARBA" id="ARBA00023002"/>
    </source>
</evidence>
<dbReference type="InterPro" id="IPR024727">
    <property type="entry name" value="NAD_Glu_DH_N_ACT1"/>
</dbReference>
<name>A0ABU4RX14_9GAMM</name>
<evidence type="ECO:0000259" key="6">
    <source>
        <dbReference type="Pfam" id="PF21077"/>
    </source>
</evidence>
<dbReference type="InterPro" id="IPR028971">
    <property type="entry name" value="NAD-GDH_cat"/>
</dbReference>
<feature type="domain" description="NAD-glutamate dehydrogenase ACT2" evidence="5">
    <location>
        <begin position="401"/>
        <end position="490"/>
    </location>
</feature>
<dbReference type="InterPro" id="IPR049056">
    <property type="entry name" value="NAD_Glu_DH_HM3"/>
</dbReference>
<dbReference type="Pfam" id="PF21077">
    <property type="entry name" value="GDH_ACT3"/>
    <property type="match status" value="1"/>
</dbReference>
<dbReference type="Pfam" id="PF05088">
    <property type="entry name" value="Bac_GDH_CD"/>
    <property type="match status" value="1"/>
</dbReference>
<feature type="domain" description="NAD-glutamate dehydrogenase ACT3" evidence="6">
    <location>
        <begin position="551"/>
        <end position="613"/>
    </location>
</feature>
<dbReference type="Pfam" id="PF21076">
    <property type="entry name" value="GDH_ACT2"/>
    <property type="match status" value="1"/>
</dbReference>
<dbReference type="InterPro" id="IPR048381">
    <property type="entry name" value="GDH_C"/>
</dbReference>
<evidence type="ECO:0000259" key="2">
    <source>
        <dbReference type="Pfam" id="PF05088"/>
    </source>
</evidence>
<dbReference type="InterPro" id="IPR007780">
    <property type="entry name" value="NAD_Glu_DH_bac"/>
</dbReference>
<dbReference type="InterPro" id="IPR046346">
    <property type="entry name" value="Aminoacid_DH-like_N_sf"/>
</dbReference>
<dbReference type="Pfam" id="PF21075">
    <property type="entry name" value="GDH_ACT1"/>
    <property type="match status" value="1"/>
</dbReference>
<dbReference type="InterPro" id="IPR049058">
    <property type="entry name" value="NAD_Glu_DH_HM2"/>
</dbReference>
<evidence type="ECO:0000259" key="3">
    <source>
        <dbReference type="Pfam" id="PF21074"/>
    </source>
</evidence>
<dbReference type="EC" id="1.4.1.2" evidence="7"/>
<evidence type="ECO:0000259" key="5">
    <source>
        <dbReference type="Pfam" id="PF21076"/>
    </source>
</evidence>
<dbReference type="SUPFAM" id="SSF53223">
    <property type="entry name" value="Aminoacid dehydrogenase-like, N-terminal domain"/>
    <property type="match status" value="1"/>
</dbReference>
<dbReference type="EMBL" id="JAXAFO010000011">
    <property type="protein sequence ID" value="MDX6849403.1"/>
    <property type="molecule type" value="Genomic_DNA"/>
</dbReference>
<dbReference type="Pfam" id="PF21074">
    <property type="entry name" value="GDH_C"/>
    <property type="match status" value="1"/>
</dbReference>
<protein>
    <submittedName>
        <fullName evidence="7">NAD-glutamate dehydrogenase</fullName>
        <ecNumber evidence="7">1.4.1.2</ecNumber>
    </submittedName>
</protein>
<gene>
    <name evidence="7" type="ORF">SCD92_08530</name>
</gene>
<evidence type="ECO:0000313" key="7">
    <source>
        <dbReference type="EMBL" id="MDX6849403.1"/>
    </source>
</evidence>
<dbReference type="SUPFAM" id="SSF51735">
    <property type="entry name" value="NAD(P)-binding Rossmann-fold domains"/>
    <property type="match status" value="1"/>
</dbReference>
<evidence type="ECO:0000259" key="4">
    <source>
        <dbReference type="Pfam" id="PF21075"/>
    </source>
</evidence>
<dbReference type="Proteomes" id="UP001273505">
    <property type="component" value="Unassembled WGS sequence"/>
</dbReference>
<dbReference type="Pfam" id="PF21079">
    <property type="entry name" value="GDH_HM2"/>
    <property type="match status" value="1"/>
</dbReference>
<reference evidence="7 8" key="1">
    <citation type="submission" date="2023-11" db="EMBL/GenBank/DDBJ databases">
        <title>Gilvimarinus fulvus sp. nov., isolated from the surface of Kelp.</title>
        <authorList>
            <person name="Sun Y.Y."/>
            <person name="Gong Y."/>
            <person name="Du Z.J."/>
        </authorList>
    </citation>
    <scope>NUCLEOTIDE SEQUENCE [LARGE SCALE GENOMIC DNA]</scope>
    <source>
        <strain evidence="7 8">SDUM040013</strain>
    </source>
</reference>
<dbReference type="InterPro" id="IPR036291">
    <property type="entry name" value="NAD(P)-bd_dom_sf"/>
</dbReference>
<feature type="domain" description="NAD-glutamate dehydrogenase catalytic" evidence="2">
    <location>
        <begin position="717"/>
        <end position="1206"/>
    </location>
</feature>
<dbReference type="PIRSF" id="PIRSF036761">
    <property type="entry name" value="GDH_Mll4104"/>
    <property type="match status" value="1"/>
</dbReference>
<dbReference type="PANTHER" id="PTHR43403">
    <property type="entry name" value="NAD-SPECIFIC GLUTAMATE DEHYDROGENASE"/>
    <property type="match status" value="1"/>
</dbReference>
<dbReference type="InterPro" id="IPR049059">
    <property type="entry name" value="NAD_Glu_DH_HM1"/>
</dbReference>
<dbReference type="GO" id="GO:0004352">
    <property type="term" value="F:glutamate dehydrogenase (NAD+) activity"/>
    <property type="evidence" value="ECO:0007669"/>
    <property type="project" value="UniProtKB-EC"/>
</dbReference>
<proteinExistence type="predicted"/>
<feature type="domain" description="NAD-specific glutamate dehydrogenase C-terminal" evidence="3">
    <location>
        <begin position="1251"/>
        <end position="1587"/>
    </location>
</feature>
<dbReference type="InterPro" id="IPR049064">
    <property type="entry name" value="NAD_Glu_DH_ACT3"/>
</dbReference>
<dbReference type="Pfam" id="PF21078">
    <property type="entry name" value="GDH_HM3"/>
    <property type="match status" value="1"/>
</dbReference>
<comment type="caution">
    <text evidence="7">The sequence shown here is derived from an EMBL/GenBank/DDBJ whole genome shotgun (WGS) entry which is preliminary data.</text>
</comment>
<keyword evidence="1 7" id="KW-0560">Oxidoreductase</keyword>
<evidence type="ECO:0000313" key="8">
    <source>
        <dbReference type="Proteomes" id="UP001273505"/>
    </source>
</evidence>